<evidence type="ECO:0000313" key="2">
    <source>
        <dbReference type="Proteomes" id="UP000182771"/>
    </source>
</evidence>
<dbReference type="EMBL" id="FNND01000034">
    <property type="protein sequence ID" value="SDX26124.1"/>
    <property type="molecule type" value="Genomic_DNA"/>
</dbReference>
<comment type="caution">
    <text evidence="1">The sequence shown here is derived from an EMBL/GenBank/DDBJ whole genome shotgun (WGS) entry which is preliminary data.</text>
</comment>
<dbReference type="AlphaFoldDB" id="A0A1H3AAB5"/>
<reference evidence="1 2" key="1">
    <citation type="submission" date="2016-10" db="EMBL/GenBank/DDBJ databases">
        <authorList>
            <person name="Varghese N."/>
            <person name="Submissions S."/>
        </authorList>
    </citation>
    <scope>NUCLEOTIDE SEQUENCE [LARGE SCALE GENOMIC DNA]</scope>
    <source>
        <strain evidence="1 2">DSM 11449</strain>
    </source>
</reference>
<name>A0A1H3AAB5_9FLAO</name>
<proteinExistence type="predicted"/>
<accession>A0A1H3AAB5</accession>
<organism evidence="1 2">
    <name type="scientific">Capnocytophaga granulosa</name>
    <dbReference type="NCBI Taxonomy" id="45242"/>
    <lineage>
        <taxon>Bacteria</taxon>
        <taxon>Pseudomonadati</taxon>
        <taxon>Bacteroidota</taxon>
        <taxon>Flavobacteriia</taxon>
        <taxon>Flavobacteriales</taxon>
        <taxon>Flavobacteriaceae</taxon>
        <taxon>Capnocytophaga</taxon>
    </lineage>
</organism>
<evidence type="ECO:0000313" key="1">
    <source>
        <dbReference type="EMBL" id="SDX26124.1"/>
    </source>
</evidence>
<protein>
    <recommendedName>
        <fullName evidence="3">Molybdenum ABC transporter ATP-binding protein</fullName>
    </recommendedName>
</protein>
<evidence type="ECO:0008006" key="3">
    <source>
        <dbReference type="Google" id="ProtNLM"/>
    </source>
</evidence>
<dbReference type="GeneID" id="85018418"/>
<dbReference type="OrthoDB" id="1073855at2"/>
<keyword evidence="2" id="KW-1185">Reference proteome</keyword>
<gene>
    <name evidence="1" type="ORF">SAMN05444420_1345</name>
</gene>
<dbReference type="Proteomes" id="UP000182771">
    <property type="component" value="Unassembled WGS sequence"/>
</dbReference>
<dbReference type="RefSeq" id="WP_016421157.1">
    <property type="nucleotide sequence ID" value="NZ_FNND01000034.1"/>
</dbReference>
<sequence>MKKEPCIATKFVSHEISPLEHLKDCQVYQLRVKLNSGEKLTRTEKNWITQAVNSNCFFRNAIPLLGYRFDFSDVLRKFIVKQYNTWYEYYAIDRTSLRAYLYGRIDQIVEI</sequence>